<dbReference type="PANTHER" id="PTHR31066:SF85">
    <property type="entry name" value="OS02G0809100 PROTEIN"/>
    <property type="match status" value="1"/>
</dbReference>
<dbReference type="SUPFAM" id="SSF54277">
    <property type="entry name" value="CAD &amp; PB1 domains"/>
    <property type="match status" value="1"/>
</dbReference>
<evidence type="ECO:0000313" key="3">
    <source>
        <dbReference type="EMBL" id="KAG6436308.1"/>
    </source>
</evidence>
<dbReference type="InterPro" id="IPR000270">
    <property type="entry name" value="PB1_dom"/>
</dbReference>
<name>A0A8X8YVD7_SALSN</name>
<comment type="caution">
    <text evidence="3">The sequence shown here is derived from an EMBL/GenBank/DDBJ whole genome shotgun (WGS) entry which is preliminary data.</text>
</comment>
<evidence type="ECO:0000256" key="1">
    <source>
        <dbReference type="SAM" id="MobiDB-lite"/>
    </source>
</evidence>
<gene>
    <name evidence="3" type="ORF">SASPL_101202</name>
</gene>
<dbReference type="Proteomes" id="UP000298416">
    <property type="component" value="Unassembled WGS sequence"/>
</dbReference>
<dbReference type="AlphaFoldDB" id="A0A8X8YVD7"/>
<dbReference type="SMART" id="SM00666">
    <property type="entry name" value="PB1"/>
    <property type="match status" value="1"/>
</dbReference>
<keyword evidence="4" id="KW-1185">Reference proteome</keyword>
<protein>
    <recommendedName>
        <fullName evidence="2">PB1 domain-containing protein</fullName>
    </recommendedName>
</protein>
<dbReference type="PANTHER" id="PTHR31066">
    <property type="entry name" value="OS05G0427100 PROTEIN-RELATED"/>
    <property type="match status" value="1"/>
</dbReference>
<organism evidence="3">
    <name type="scientific">Salvia splendens</name>
    <name type="common">Scarlet sage</name>
    <dbReference type="NCBI Taxonomy" id="180675"/>
    <lineage>
        <taxon>Eukaryota</taxon>
        <taxon>Viridiplantae</taxon>
        <taxon>Streptophyta</taxon>
        <taxon>Embryophyta</taxon>
        <taxon>Tracheophyta</taxon>
        <taxon>Spermatophyta</taxon>
        <taxon>Magnoliopsida</taxon>
        <taxon>eudicotyledons</taxon>
        <taxon>Gunneridae</taxon>
        <taxon>Pentapetalae</taxon>
        <taxon>asterids</taxon>
        <taxon>lamiids</taxon>
        <taxon>Lamiales</taxon>
        <taxon>Lamiaceae</taxon>
        <taxon>Nepetoideae</taxon>
        <taxon>Mentheae</taxon>
        <taxon>Salviinae</taxon>
        <taxon>Salvia</taxon>
        <taxon>Salvia subgen. Calosphace</taxon>
        <taxon>core Calosphace</taxon>
    </lineage>
</organism>
<evidence type="ECO:0000313" key="4">
    <source>
        <dbReference type="Proteomes" id="UP000298416"/>
    </source>
</evidence>
<evidence type="ECO:0000259" key="2">
    <source>
        <dbReference type="SMART" id="SM00666"/>
    </source>
</evidence>
<proteinExistence type="predicted"/>
<accession>A0A8X8YVD7</accession>
<dbReference type="EMBL" id="PNBA02000001">
    <property type="protein sequence ID" value="KAG6436308.1"/>
    <property type="molecule type" value="Genomic_DNA"/>
</dbReference>
<feature type="compositionally biased region" description="Basic and acidic residues" evidence="1">
    <location>
        <begin position="122"/>
        <end position="134"/>
    </location>
</feature>
<reference evidence="3" key="1">
    <citation type="submission" date="2018-01" db="EMBL/GenBank/DDBJ databases">
        <authorList>
            <person name="Mao J.F."/>
        </authorList>
    </citation>
    <scope>NUCLEOTIDE SEQUENCE</scope>
    <source>
        <strain evidence="3">Huo1</strain>
        <tissue evidence="3">Leaf</tissue>
    </source>
</reference>
<sequence>MSLHGATTGGLRDTICSFSLFFQRTLSYQLPGEDLDALISVTNDDDLEHMMHEYDRLCRISPKPARLRLFVFPNQNPNLNSSGHKTDKERFVDALNNMPQSSVVERIQDHQRLSIEEQEGTYTRKSDDTDKQPEKIPQVAVPGYWEDKQVPIGVYPASNINKEQVYMILAPANTQMIRPANGPPTHGY</sequence>
<feature type="domain" description="PB1" evidence="2">
    <location>
        <begin position="1"/>
        <end position="74"/>
    </location>
</feature>
<feature type="region of interest" description="Disordered" evidence="1">
    <location>
        <begin position="115"/>
        <end position="137"/>
    </location>
</feature>
<dbReference type="InterPro" id="IPR053198">
    <property type="entry name" value="Gynoecium_Dev_Regulator"/>
</dbReference>
<reference evidence="3" key="2">
    <citation type="submission" date="2020-08" db="EMBL/GenBank/DDBJ databases">
        <title>Plant Genome Project.</title>
        <authorList>
            <person name="Zhang R.-G."/>
        </authorList>
    </citation>
    <scope>NUCLEOTIDE SEQUENCE</scope>
    <source>
        <strain evidence="3">Huo1</strain>
        <tissue evidence="3">Leaf</tissue>
    </source>
</reference>
<dbReference type="Pfam" id="PF00564">
    <property type="entry name" value="PB1"/>
    <property type="match status" value="1"/>
</dbReference>